<feature type="compositionally biased region" description="Acidic residues" evidence="1">
    <location>
        <begin position="8"/>
        <end position="20"/>
    </location>
</feature>
<accession>A0A210Q4C7</accession>
<proteinExistence type="predicted"/>
<feature type="compositionally biased region" description="Low complexity" evidence="1">
    <location>
        <begin position="52"/>
        <end position="64"/>
    </location>
</feature>
<name>A0A210Q4C7_MIZYE</name>
<gene>
    <name evidence="2" type="ORF">KP79_PYT20892</name>
</gene>
<dbReference type="EMBL" id="NEDP02005050">
    <property type="protein sequence ID" value="OWF43594.1"/>
    <property type="molecule type" value="Genomic_DNA"/>
</dbReference>
<sequence length="279" mass="31188">MPDRSIIGDEDTEEIEDENELPSLAPPRNHRSSSLRALDFIANAAFQLTYQRQSTSQNRSQRLSPIPNEQPAALSTAVNEQRSVQVNNALGYRTGDTPTVLLRVTSSLQSPIPSSSANVQPQQLLDLPRELNDTVDGNSESVDDYIPEIDNLSLGELKEFLQGLHQESRLKSLPDGSITGELGRLTFQTNFLERKKRSFLYIGQLVVLSIIQDGPWIPVFADCVVDYILNGKVVTVNPDDLQDTVREILDKMRDCATDYEAQFQYSLVFDAPDSCPKVY</sequence>
<evidence type="ECO:0000313" key="2">
    <source>
        <dbReference type="EMBL" id="OWF43594.1"/>
    </source>
</evidence>
<organism evidence="2 3">
    <name type="scientific">Mizuhopecten yessoensis</name>
    <name type="common">Japanese scallop</name>
    <name type="synonym">Patinopecten yessoensis</name>
    <dbReference type="NCBI Taxonomy" id="6573"/>
    <lineage>
        <taxon>Eukaryota</taxon>
        <taxon>Metazoa</taxon>
        <taxon>Spiralia</taxon>
        <taxon>Lophotrochozoa</taxon>
        <taxon>Mollusca</taxon>
        <taxon>Bivalvia</taxon>
        <taxon>Autobranchia</taxon>
        <taxon>Pteriomorphia</taxon>
        <taxon>Pectinida</taxon>
        <taxon>Pectinoidea</taxon>
        <taxon>Pectinidae</taxon>
        <taxon>Mizuhopecten</taxon>
    </lineage>
</organism>
<feature type="region of interest" description="Disordered" evidence="1">
    <location>
        <begin position="1"/>
        <end position="31"/>
    </location>
</feature>
<feature type="region of interest" description="Disordered" evidence="1">
    <location>
        <begin position="52"/>
        <end position="79"/>
    </location>
</feature>
<comment type="caution">
    <text evidence="2">The sequence shown here is derived from an EMBL/GenBank/DDBJ whole genome shotgun (WGS) entry which is preliminary data.</text>
</comment>
<evidence type="ECO:0000313" key="3">
    <source>
        <dbReference type="Proteomes" id="UP000242188"/>
    </source>
</evidence>
<protein>
    <submittedName>
        <fullName evidence="2">Uncharacterized protein</fullName>
    </submittedName>
</protein>
<evidence type="ECO:0000256" key="1">
    <source>
        <dbReference type="SAM" id="MobiDB-lite"/>
    </source>
</evidence>
<dbReference type="Proteomes" id="UP000242188">
    <property type="component" value="Unassembled WGS sequence"/>
</dbReference>
<dbReference type="AlphaFoldDB" id="A0A210Q4C7"/>
<keyword evidence="3" id="KW-1185">Reference proteome</keyword>
<reference evidence="2 3" key="1">
    <citation type="journal article" date="2017" name="Nat. Ecol. Evol.">
        <title>Scallop genome provides insights into evolution of bilaterian karyotype and development.</title>
        <authorList>
            <person name="Wang S."/>
            <person name="Zhang J."/>
            <person name="Jiao W."/>
            <person name="Li J."/>
            <person name="Xun X."/>
            <person name="Sun Y."/>
            <person name="Guo X."/>
            <person name="Huan P."/>
            <person name="Dong B."/>
            <person name="Zhang L."/>
            <person name="Hu X."/>
            <person name="Sun X."/>
            <person name="Wang J."/>
            <person name="Zhao C."/>
            <person name="Wang Y."/>
            <person name="Wang D."/>
            <person name="Huang X."/>
            <person name="Wang R."/>
            <person name="Lv J."/>
            <person name="Li Y."/>
            <person name="Zhang Z."/>
            <person name="Liu B."/>
            <person name="Lu W."/>
            <person name="Hui Y."/>
            <person name="Liang J."/>
            <person name="Zhou Z."/>
            <person name="Hou R."/>
            <person name="Li X."/>
            <person name="Liu Y."/>
            <person name="Li H."/>
            <person name="Ning X."/>
            <person name="Lin Y."/>
            <person name="Zhao L."/>
            <person name="Xing Q."/>
            <person name="Dou J."/>
            <person name="Li Y."/>
            <person name="Mao J."/>
            <person name="Guo H."/>
            <person name="Dou H."/>
            <person name="Li T."/>
            <person name="Mu C."/>
            <person name="Jiang W."/>
            <person name="Fu Q."/>
            <person name="Fu X."/>
            <person name="Miao Y."/>
            <person name="Liu J."/>
            <person name="Yu Q."/>
            <person name="Li R."/>
            <person name="Liao H."/>
            <person name="Li X."/>
            <person name="Kong Y."/>
            <person name="Jiang Z."/>
            <person name="Chourrout D."/>
            <person name="Li R."/>
            <person name="Bao Z."/>
        </authorList>
    </citation>
    <scope>NUCLEOTIDE SEQUENCE [LARGE SCALE GENOMIC DNA]</scope>
    <source>
        <strain evidence="2 3">PY_sf001</strain>
    </source>
</reference>